<reference evidence="1 2" key="1">
    <citation type="submission" date="2015-07" db="EMBL/GenBank/DDBJ databases">
        <authorList>
            <person name="Noorani M."/>
        </authorList>
    </citation>
    <scope>NUCLEOTIDE SEQUENCE [LARGE SCALE GENOMIC DNA]</scope>
    <source>
        <strain evidence="1 2">CECT 5088</strain>
    </source>
</reference>
<organism evidence="1 2">
    <name type="scientific">Jannaschia rubra</name>
    <dbReference type="NCBI Taxonomy" id="282197"/>
    <lineage>
        <taxon>Bacteria</taxon>
        <taxon>Pseudomonadati</taxon>
        <taxon>Pseudomonadota</taxon>
        <taxon>Alphaproteobacteria</taxon>
        <taxon>Rhodobacterales</taxon>
        <taxon>Roseobacteraceae</taxon>
        <taxon>Jannaschia</taxon>
    </lineage>
</organism>
<dbReference type="EMBL" id="CXPG01000022">
    <property type="protein sequence ID" value="CTQ34440.1"/>
    <property type="molecule type" value="Genomic_DNA"/>
</dbReference>
<dbReference type="RefSeq" id="WP_158448498.1">
    <property type="nucleotide sequence ID" value="NZ_CXPG01000022.1"/>
</dbReference>
<keyword evidence="2" id="KW-1185">Reference proteome</keyword>
<dbReference type="Proteomes" id="UP000048908">
    <property type="component" value="Unassembled WGS sequence"/>
</dbReference>
<protein>
    <submittedName>
        <fullName evidence="1">Uncharacterized protein</fullName>
    </submittedName>
</protein>
<name>A0A0M6XTN1_9RHOB</name>
<proteinExistence type="predicted"/>
<evidence type="ECO:0000313" key="1">
    <source>
        <dbReference type="EMBL" id="CTQ34440.1"/>
    </source>
</evidence>
<accession>A0A0M6XTN1</accession>
<gene>
    <name evidence="1" type="ORF">JAN5088_03236</name>
</gene>
<sequence>MARETNETTPRGTTADPIKTRKGWDRRLLKATFWGVWVIEKGFRLIAWAFGEGGG</sequence>
<evidence type="ECO:0000313" key="2">
    <source>
        <dbReference type="Proteomes" id="UP000048908"/>
    </source>
</evidence>
<dbReference type="AlphaFoldDB" id="A0A0M6XTN1"/>